<dbReference type="InterPro" id="IPR036047">
    <property type="entry name" value="F-box-like_dom_sf"/>
</dbReference>
<proteinExistence type="predicted"/>
<dbReference type="SMART" id="SM00256">
    <property type="entry name" value="FBOX"/>
    <property type="match status" value="1"/>
</dbReference>
<dbReference type="Gene3D" id="1.20.1280.50">
    <property type="match status" value="1"/>
</dbReference>
<comment type="caution">
    <text evidence="3">The sequence shown here is derived from an EMBL/GenBank/DDBJ whole genome shotgun (WGS) entry which is preliminary data.</text>
</comment>
<dbReference type="SUPFAM" id="SSF81383">
    <property type="entry name" value="F-box domain"/>
    <property type="match status" value="1"/>
</dbReference>
<dbReference type="PANTHER" id="PTHR39741">
    <property type="entry name" value="F-BOX DOMAIN CONTAINING PROTEIN, EXPRESSED"/>
    <property type="match status" value="1"/>
</dbReference>
<dbReference type="AlphaFoldDB" id="A0A9Q1KEL5"/>
<name>A0A9Q1KEL5_9CARY</name>
<accession>A0A9Q1KEL5</accession>
<evidence type="ECO:0000256" key="1">
    <source>
        <dbReference type="SAM" id="MobiDB-lite"/>
    </source>
</evidence>
<evidence type="ECO:0000259" key="2">
    <source>
        <dbReference type="SMART" id="SM00256"/>
    </source>
</evidence>
<organism evidence="3 4">
    <name type="scientific">Carnegiea gigantea</name>
    <dbReference type="NCBI Taxonomy" id="171969"/>
    <lineage>
        <taxon>Eukaryota</taxon>
        <taxon>Viridiplantae</taxon>
        <taxon>Streptophyta</taxon>
        <taxon>Embryophyta</taxon>
        <taxon>Tracheophyta</taxon>
        <taxon>Spermatophyta</taxon>
        <taxon>Magnoliopsida</taxon>
        <taxon>eudicotyledons</taxon>
        <taxon>Gunneridae</taxon>
        <taxon>Pentapetalae</taxon>
        <taxon>Caryophyllales</taxon>
        <taxon>Cactineae</taxon>
        <taxon>Cactaceae</taxon>
        <taxon>Cactoideae</taxon>
        <taxon>Echinocereeae</taxon>
        <taxon>Carnegiea</taxon>
    </lineage>
</organism>
<keyword evidence="4" id="KW-1185">Reference proteome</keyword>
<dbReference type="PANTHER" id="PTHR39741:SF14">
    <property type="entry name" value="F-BOX DOMAIN-CONTAINING PROTEIN"/>
    <property type="match status" value="1"/>
</dbReference>
<evidence type="ECO:0000313" key="4">
    <source>
        <dbReference type="Proteomes" id="UP001153076"/>
    </source>
</evidence>
<feature type="domain" description="F-box" evidence="2">
    <location>
        <begin position="11"/>
        <end position="52"/>
    </location>
</feature>
<dbReference type="Pfam" id="PF12937">
    <property type="entry name" value="F-box-like"/>
    <property type="match status" value="1"/>
</dbReference>
<dbReference type="OrthoDB" id="63379at2759"/>
<dbReference type="EMBL" id="JAKOGI010000163">
    <property type="protein sequence ID" value="KAJ8441550.1"/>
    <property type="molecule type" value="Genomic_DNA"/>
</dbReference>
<sequence>MESDWDLLQALDPDVSTKILMCLDDPADIVRASSVSRSWRDFVIMNGICKHLCLQLFPQLCGIARVMDVSGTPEKCAGVGCSSSVEWEHLKEEHRLYTTLARGLTSSYVGECLADAISASSTDNYPEEGIHNTLESRDRIGRRPSYWSSSGQSNPEVPERLTYKLISDFCVISEINIQPFQAFFQTNSPIYSAKAVRFHMGYRILPDDYEQDCKGHESRTSAEKFVWTYTSQEFPMVQFERKSSLLNFDAVAAVNFKIYMVVGLQDKVKPRNMFSRGKGVGVWCFAVHFHENCLQNFKLPQPVLCIGGYLQIELLGRIQRQEMDDLVAYVQVLGRSLSPVFGVEALEPSGRFALIYNPQAQFCAPPSIDEGNVEITVTPEMVQRHVRGWEQILNMLRGTVGVEVYDSDDEHPETDEEMAEEDLAA</sequence>
<feature type="region of interest" description="Disordered" evidence="1">
    <location>
        <begin position="406"/>
        <end position="425"/>
    </location>
</feature>
<evidence type="ECO:0000313" key="3">
    <source>
        <dbReference type="EMBL" id="KAJ8441550.1"/>
    </source>
</evidence>
<dbReference type="InterPro" id="IPR001810">
    <property type="entry name" value="F-box_dom"/>
</dbReference>
<gene>
    <name evidence="3" type="ORF">Cgig2_026351</name>
</gene>
<reference evidence="3" key="1">
    <citation type="submission" date="2022-04" db="EMBL/GenBank/DDBJ databases">
        <title>Carnegiea gigantea Genome sequencing and assembly v2.</title>
        <authorList>
            <person name="Copetti D."/>
            <person name="Sanderson M.J."/>
            <person name="Burquez A."/>
            <person name="Wojciechowski M.F."/>
        </authorList>
    </citation>
    <scope>NUCLEOTIDE SEQUENCE</scope>
    <source>
        <strain evidence="3">SGP5-SGP5p</strain>
        <tissue evidence="3">Aerial part</tissue>
    </source>
</reference>
<protein>
    <recommendedName>
        <fullName evidence="2">F-box domain-containing protein</fullName>
    </recommendedName>
</protein>
<dbReference type="Proteomes" id="UP001153076">
    <property type="component" value="Unassembled WGS sequence"/>
</dbReference>
<dbReference type="InterPro" id="IPR055336">
    <property type="entry name" value="At4g00755-like"/>
</dbReference>